<keyword evidence="3" id="KW-1185">Reference proteome</keyword>
<dbReference type="OrthoDB" id="2790201at2"/>
<keyword evidence="1" id="KW-1133">Transmembrane helix</keyword>
<name>A0A4Q0VSN9_9BACI</name>
<dbReference type="AlphaFoldDB" id="A0A4Q0VSN9"/>
<gene>
    <name evidence="2" type="ORF">DS745_10665</name>
</gene>
<dbReference type="Proteomes" id="UP000290649">
    <property type="component" value="Unassembled WGS sequence"/>
</dbReference>
<dbReference type="EMBL" id="QOUX01000034">
    <property type="protein sequence ID" value="RXJ01120.1"/>
    <property type="molecule type" value="Genomic_DNA"/>
</dbReference>
<organism evidence="2 3">
    <name type="scientific">Anaerobacillus alkaliphilus</name>
    <dbReference type="NCBI Taxonomy" id="1548597"/>
    <lineage>
        <taxon>Bacteria</taxon>
        <taxon>Bacillati</taxon>
        <taxon>Bacillota</taxon>
        <taxon>Bacilli</taxon>
        <taxon>Bacillales</taxon>
        <taxon>Bacillaceae</taxon>
        <taxon>Anaerobacillus</taxon>
    </lineage>
</organism>
<keyword evidence="1" id="KW-0472">Membrane</keyword>
<sequence>MKKIVRGFVLLVTILLLQLTILPANEALSDKEAIVLTELNIKIMPEFINPENWDYNIPSLLVGYHGTFTNHSETPYSGEIKVSVPTHLPNFQPSFIAQFQGPEDSAPIEENYTVNVQEGYISWTPQNEIGPNENYYFVLEYFSAPIEGVVDRSFAFEYVAETPINNLNIAVYAPYKARNFQIDKEADLGSMTFGLEFFMYEYTEITVGEVYDLHVSYTKEDIVTTMDALNDFSAPNDETHASFKQPELKQDSGFFNAENIILLSLAIVFVGGFVFMIVRKNKQPNDNAKEKIQAPKKIVNKEEELKKIRKLLADGQIDENTYKEKRAKLG</sequence>
<reference evidence="2 3" key="1">
    <citation type="journal article" date="2019" name="Int. J. Syst. Evol. Microbiol.">
        <title>Anaerobacillus alkaliphilus sp. nov., a novel alkaliphilic and moderately halophilic bacterium.</title>
        <authorList>
            <person name="Borsodi A.K."/>
            <person name="Aszalos J.M."/>
            <person name="Bihari P."/>
            <person name="Nagy I."/>
            <person name="Schumann P."/>
            <person name="Sproer C."/>
            <person name="Kovacs A.L."/>
            <person name="Boka K."/>
            <person name="Dobosy P."/>
            <person name="Ovari M."/>
            <person name="Szili-Kovacs T."/>
            <person name="Toth E."/>
        </authorList>
    </citation>
    <scope>NUCLEOTIDE SEQUENCE [LARGE SCALE GENOMIC DNA]</scope>
    <source>
        <strain evidence="2 3">B16-10</strain>
    </source>
</reference>
<feature type="transmembrane region" description="Helical" evidence="1">
    <location>
        <begin position="260"/>
        <end position="278"/>
    </location>
</feature>
<evidence type="ECO:0000256" key="1">
    <source>
        <dbReference type="SAM" id="Phobius"/>
    </source>
</evidence>
<evidence type="ECO:0000313" key="2">
    <source>
        <dbReference type="EMBL" id="RXJ01120.1"/>
    </source>
</evidence>
<comment type="caution">
    <text evidence="2">The sequence shown here is derived from an EMBL/GenBank/DDBJ whole genome shotgun (WGS) entry which is preliminary data.</text>
</comment>
<evidence type="ECO:0000313" key="3">
    <source>
        <dbReference type="Proteomes" id="UP000290649"/>
    </source>
</evidence>
<evidence type="ECO:0008006" key="4">
    <source>
        <dbReference type="Google" id="ProtNLM"/>
    </source>
</evidence>
<accession>A0A4Q0VSN9</accession>
<dbReference type="RefSeq" id="WP_129078228.1">
    <property type="nucleotide sequence ID" value="NZ_QOUX01000034.1"/>
</dbReference>
<proteinExistence type="predicted"/>
<protein>
    <recommendedName>
        <fullName evidence="4">SHOCT domain-containing protein</fullName>
    </recommendedName>
</protein>
<keyword evidence="1" id="KW-0812">Transmembrane</keyword>